<feature type="compositionally biased region" description="Polar residues" evidence="4">
    <location>
        <begin position="332"/>
        <end position="363"/>
    </location>
</feature>
<dbReference type="EMBL" id="ML996566">
    <property type="protein sequence ID" value="KAF2762079.1"/>
    <property type="molecule type" value="Genomic_DNA"/>
</dbReference>
<feature type="compositionally biased region" description="Basic and acidic residues" evidence="4">
    <location>
        <begin position="25"/>
        <end position="38"/>
    </location>
</feature>
<dbReference type="InterPro" id="IPR033010">
    <property type="entry name" value="Cdc20/Fizzy"/>
</dbReference>
<dbReference type="SMART" id="SM00320">
    <property type="entry name" value="WD40"/>
    <property type="match status" value="3"/>
</dbReference>
<feature type="region of interest" description="Disordered" evidence="4">
    <location>
        <begin position="1"/>
        <end position="80"/>
    </location>
</feature>
<gene>
    <name evidence="5" type="ORF">EJ05DRAFT_496952</name>
</gene>
<reference evidence="5" key="1">
    <citation type="journal article" date="2020" name="Stud. Mycol.">
        <title>101 Dothideomycetes genomes: a test case for predicting lifestyles and emergence of pathogens.</title>
        <authorList>
            <person name="Haridas S."/>
            <person name="Albert R."/>
            <person name="Binder M."/>
            <person name="Bloem J."/>
            <person name="Labutti K."/>
            <person name="Salamov A."/>
            <person name="Andreopoulos B."/>
            <person name="Baker S."/>
            <person name="Barry K."/>
            <person name="Bills G."/>
            <person name="Bluhm B."/>
            <person name="Cannon C."/>
            <person name="Castanera R."/>
            <person name="Culley D."/>
            <person name="Daum C."/>
            <person name="Ezra D."/>
            <person name="Gonzalez J."/>
            <person name="Henrissat B."/>
            <person name="Kuo A."/>
            <person name="Liang C."/>
            <person name="Lipzen A."/>
            <person name="Lutzoni F."/>
            <person name="Magnuson J."/>
            <person name="Mondo S."/>
            <person name="Nolan M."/>
            <person name="Ohm R."/>
            <person name="Pangilinan J."/>
            <person name="Park H.-J."/>
            <person name="Ramirez L."/>
            <person name="Alfaro M."/>
            <person name="Sun H."/>
            <person name="Tritt A."/>
            <person name="Yoshinaga Y."/>
            <person name="Zwiers L.-H."/>
            <person name="Turgeon B."/>
            <person name="Goodwin S."/>
            <person name="Spatafora J."/>
            <person name="Crous P."/>
            <person name="Grigoriev I."/>
        </authorList>
    </citation>
    <scope>NUCLEOTIDE SEQUENCE</scope>
    <source>
        <strain evidence="5">CBS 121739</strain>
    </source>
</reference>
<dbReference type="Gene3D" id="2.130.10.10">
    <property type="entry name" value="YVTN repeat-like/Quinoprotein amine dehydrogenase"/>
    <property type="match status" value="2"/>
</dbReference>
<dbReference type="InterPro" id="IPR015943">
    <property type="entry name" value="WD40/YVTN_repeat-like_dom_sf"/>
</dbReference>
<dbReference type="RefSeq" id="XP_033604530.1">
    <property type="nucleotide sequence ID" value="XM_033746471.1"/>
</dbReference>
<dbReference type="AlphaFoldDB" id="A0A6A6WII4"/>
<evidence type="ECO:0000313" key="5">
    <source>
        <dbReference type="EMBL" id="KAF2762079.1"/>
    </source>
</evidence>
<dbReference type="PROSITE" id="PS50082">
    <property type="entry name" value="WD_REPEATS_2"/>
    <property type="match status" value="1"/>
</dbReference>
<sequence length="900" mass="98230">MNNITNHASPPRPAVLSPPLSPKKYKSEDYRYTEKQEAKVSTPSPKTPRIYRVRQTEKSHAILMPSSPNSPQKVPRSRPRAETCLTESRNVNNVSCRRTLSADDVHLHVESHCTDSTHYSSFKRLLQRMTMKGSPQCDGTDDGEGSSVASSASSDVNDREDLEPETPYTDYYRLDPISLSPGYTPCPKRRWRAKDPNTTAELTSPEHSPFPNIGPYPIGVTTPLTEASPAVDAFLFTPCKRRVTSLSALPSGYRGSPLRHSQWLSRGGSSPQVQTPSRMADRFIPARRSPNSSTESFFTSKPTSALTDPERLHRRASGTPNPFARQLRRSSRLTNQLRALRQSQNRPNVRNNSFTASRPSVTTPRQISDGAIWQVGGSAVAGDSVVGISTGQGGLLGSGTNAPLYTSKFLQKADPESELETYERRLAAAFDIDQSCRILGATNASDALASTSRGCTPDPSVAGGTAFGQDGLWKAFLDAPQLRDDFYCSLLAYSATAKCLAVGLGNFVHLWSEEKGVDTPERVNNLSNSHVTTLAFSSAAGGQAILAVGRADGRISLWSLFDEEPRFEASQPSPIACVSFRPSVVKRGSIKAPEIQVPTEELLIGDEAGHIYLYSVEWPPEQSIHAVRFHGGMTLLARITVHTQQVCGLSWSSDGEYFATGGNDNACFLFETKKLLCISPTPEMTAQVNVEIGADGERRWTVVPGHGNVLSIPAGREKHKWILNAAVKAIAFCPWQRGLVAIGGGSNDRCIHFYHTISGAGLATIDCAAQVTSLIWSNTRREIAATFGFAQPDHPFRIAVFSWPACEQVVAIPWYDESRALFAIGYPGSPNTGQRDTDGADRLGRDKDGCIVVAASDAAIRFHEVWSEEKRRSKRRMGILGGSDILESFHGIEKEGPEVR</sequence>
<evidence type="ECO:0000256" key="2">
    <source>
        <dbReference type="ARBA" id="ARBA00022737"/>
    </source>
</evidence>
<evidence type="ECO:0000256" key="4">
    <source>
        <dbReference type="SAM" id="MobiDB-lite"/>
    </source>
</evidence>
<keyword evidence="6" id="KW-1185">Reference proteome</keyword>
<protein>
    <submittedName>
        <fullName evidence="5">WD40 repeat-like protein</fullName>
    </submittedName>
</protein>
<feature type="compositionally biased region" description="Polar residues" evidence="4">
    <location>
        <begin position="262"/>
        <end position="277"/>
    </location>
</feature>
<dbReference type="InterPro" id="IPR036322">
    <property type="entry name" value="WD40_repeat_dom_sf"/>
</dbReference>
<feature type="region of interest" description="Disordered" evidence="4">
    <location>
        <begin position="132"/>
        <end position="173"/>
    </location>
</feature>
<feature type="compositionally biased region" description="Polar residues" evidence="4">
    <location>
        <begin position="289"/>
        <end position="306"/>
    </location>
</feature>
<keyword evidence="1 3" id="KW-0853">WD repeat</keyword>
<dbReference type="InterPro" id="IPR001680">
    <property type="entry name" value="WD40_rpt"/>
</dbReference>
<dbReference type="OrthoDB" id="10263272at2759"/>
<dbReference type="Proteomes" id="UP000799437">
    <property type="component" value="Unassembled WGS sequence"/>
</dbReference>
<keyword evidence="2" id="KW-0677">Repeat</keyword>
<organism evidence="5 6">
    <name type="scientific">Pseudovirgaria hyperparasitica</name>
    <dbReference type="NCBI Taxonomy" id="470096"/>
    <lineage>
        <taxon>Eukaryota</taxon>
        <taxon>Fungi</taxon>
        <taxon>Dikarya</taxon>
        <taxon>Ascomycota</taxon>
        <taxon>Pezizomycotina</taxon>
        <taxon>Dothideomycetes</taxon>
        <taxon>Dothideomycetes incertae sedis</taxon>
        <taxon>Acrospermales</taxon>
        <taxon>Acrospermaceae</taxon>
        <taxon>Pseudovirgaria</taxon>
    </lineage>
</organism>
<dbReference type="GO" id="GO:1905786">
    <property type="term" value="P:positive regulation of anaphase-promoting complex-dependent catabolic process"/>
    <property type="evidence" value="ECO:0007669"/>
    <property type="project" value="TreeGrafter"/>
</dbReference>
<dbReference type="Pfam" id="PF00400">
    <property type="entry name" value="WD40"/>
    <property type="match status" value="1"/>
</dbReference>
<dbReference type="GO" id="GO:1990757">
    <property type="term" value="F:ubiquitin ligase activator activity"/>
    <property type="evidence" value="ECO:0007669"/>
    <property type="project" value="TreeGrafter"/>
</dbReference>
<dbReference type="SUPFAM" id="SSF50978">
    <property type="entry name" value="WD40 repeat-like"/>
    <property type="match status" value="1"/>
</dbReference>
<dbReference type="GO" id="GO:0031145">
    <property type="term" value="P:anaphase-promoting complex-dependent catabolic process"/>
    <property type="evidence" value="ECO:0007669"/>
    <property type="project" value="TreeGrafter"/>
</dbReference>
<dbReference type="GO" id="GO:0010997">
    <property type="term" value="F:anaphase-promoting complex binding"/>
    <property type="evidence" value="ECO:0007669"/>
    <property type="project" value="InterPro"/>
</dbReference>
<proteinExistence type="predicted"/>
<feature type="repeat" description="WD" evidence="3">
    <location>
        <begin position="639"/>
        <end position="671"/>
    </location>
</feature>
<dbReference type="PANTHER" id="PTHR19918:SF5">
    <property type="entry name" value="MEIOSIS-SPECIFIC APC_C ACTIVATOR PROTEIN AMA1"/>
    <property type="match status" value="1"/>
</dbReference>
<dbReference type="GO" id="GO:0005680">
    <property type="term" value="C:anaphase-promoting complex"/>
    <property type="evidence" value="ECO:0007669"/>
    <property type="project" value="TreeGrafter"/>
</dbReference>
<accession>A0A6A6WII4</accession>
<evidence type="ECO:0000256" key="1">
    <source>
        <dbReference type="ARBA" id="ARBA00022574"/>
    </source>
</evidence>
<dbReference type="PANTHER" id="PTHR19918">
    <property type="entry name" value="CELL DIVISION CYCLE 20 CDC20 FIZZY -RELATED"/>
    <property type="match status" value="1"/>
</dbReference>
<name>A0A6A6WII4_9PEZI</name>
<feature type="region of interest" description="Disordered" evidence="4">
    <location>
        <begin position="255"/>
        <end position="363"/>
    </location>
</feature>
<dbReference type="GeneID" id="54487525"/>
<evidence type="ECO:0000256" key="3">
    <source>
        <dbReference type="PROSITE-ProRule" id="PRU00221"/>
    </source>
</evidence>
<evidence type="ECO:0000313" key="6">
    <source>
        <dbReference type="Proteomes" id="UP000799437"/>
    </source>
</evidence>